<proteinExistence type="predicted"/>
<protein>
    <submittedName>
        <fullName evidence="1">Uncharacterized protein</fullName>
    </submittedName>
</protein>
<gene>
    <name evidence="1" type="ORF">CXB65_09875</name>
</gene>
<reference evidence="1 2" key="1">
    <citation type="submission" date="2017-12" db="EMBL/GenBank/DDBJ databases">
        <title>Isolation and characterization of an aerobic denitrifying Pseudomonas monteilii CY06 from aquaculture ponds.</title>
        <authorList>
            <person name="Ma Q."/>
            <person name="Cai Y."/>
            <person name="He Z."/>
        </authorList>
    </citation>
    <scope>NUCLEOTIDE SEQUENCE [LARGE SCALE GENOMIC DNA]</scope>
    <source>
        <strain evidence="1 2">CY06</strain>
    </source>
</reference>
<organism evidence="1 2">
    <name type="scientific">Pseudomonas monteilii</name>
    <dbReference type="NCBI Taxonomy" id="76759"/>
    <lineage>
        <taxon>Bacteria</taxon>
        <taxon>Pseudomonadati</taxon>
        <taxon>Pseudomonadota</taxon>
        <taxon>Gammaproteobacteria</taxon>
        <taxon>Pseudomonadales</taxon>
        <taxon>Pseudomonadaceae</taxon>
        <taxon>Pseudomonas</taxon>
    </lineage>
</organism>
<sequence length="65" mass="7243">MTRGAIWSRSARGTVSCSTSAMTARTGWCGTPGQNILYVYEPGSYALLARIDQVEYHAASWKWDR</sequence>
<comment type="caution">
    <text evidence="1">The sequence shown here is derived from an EMBL/GenBank/DDBJ whole genome shotgun (WGS) entry which is preliminary data.</text>
</comment>
<evidence type="ECO:0000313" key="2">
    <source>
        <dbReference type="Proteomes" id="UP000233399"/>
    </source>
</evidence>
<dbReference type="AlphaFoldDB" id="A0A2N1IUY0"/>
<dbReference type="EMBL" id="PJCG01000011">
    <property type="protein sequence ID" value="PKI24533.1"/>
    <property type="molecule type" value="Genomic_DNA"/>
</dbReference>
<evidence type="ECO:0000313" key="1">
    <source>
        <dbReference type="EMBL" id="PKI24533.1"/>
    </source>
</evidence>
<name>A0A2N1IUY0_9PSED</name>
<dbReference type="Proteomes" id="UP000233399">
    <property type="component" value="Unassembled WGS sequence"/>
</dbReference>
<accession>A0A2N1IUY0</accession>